<keyword evidence="3" id="KW-1185">Reference proteome</keyword>
<feature type="domain" description="ATP-grasp" evidence="1">
    <location>
        <begin position="127"/>
        <end position="271"/>
    </location>
</feature>
<dbReference type="AlphaFoldDB" id="A0A7W7Q101"/>
<accession>A0A7W7Q101</accession>
<gene>
    <name evidence="2" type="ORF">FHR82_001199</name>
</gene>
<dbReference type="EMBL" id="JACHJQ010000001">
    <property type="protein sequence ID" value="MBB4904989.1"/>
    <property type="molecule type" value="Genomic_DNA"/>
</dbReference>
<dbReference type="RefSeq" id="WP_311770898.1">
    <property type="nucleotide sequence ID" value="NZ_JACHJQ010000001.1"/>
</dbReference>
<protein>
    <recommendedName>
        <fullName evidence="1">ATP-grasp domain-containing protein</fullName>
    </recommendedName>
</protein>
<proteinExistence type="predicted"/>
<organism evidence="2 3">
    <name type="scientific">Actinophytocola algeriensis</name>
    <dbReference type="NCBI Taxonomy" id="1768010"/>
    <lineage>
        <taxon>Bacteria</taxon>
        <taxon>Bacillati</taxon>
        <taxon>Actinomycetota</taxon>
        <taxon>Actinomycetes</taxon>
        <taxon>Pseudonocardiales</taxon>
        <taxon>Pseudonocardiaceae</taxon>
    </lineage>
</organism>
<sequence>MLLFPCDPFRPRRVDDHFAPEAEAARDLGIPYALIDHDAVPRDPARAVRGVPEGTAFYRGWMLRSADYAAFERALSARGATLRTTTDQYRTAHELPGWHAALAPLTPAAEWTEDSSRTAFDAARQRLGDGPAVLRDYTKSMKHHWDETVYIPSLADGDAAWRVASRFLELRAEDFTGGFVLRRFETFSGAEIRTWWVAGACRLITAHPDTPDARPAEVDLAELTPLVRALALPFVTVDLARHADGRLRVVELGEGQVSDRPGTTPPEQLVKLLAE</sequence>
<evidence type="ECO:0000313" key="3">
    <source>
        <dbReference type="Proteomes" id="UP000520767"/>
    </source>
</evidence>
<reference evidence="2 3" key="1">
    <citation type="submission" date="2020-08" db="EMBL/GenBank/DDBJ databases">
        <title>Genomic Encyclopedia of Type Strains, Phase III (KMG-III): the genomes of soil and plant-associated and newly described type strains.</title>
        <authorList>
            <person name="Whitman W."/>
        </authorList>
    </citation>
    <scope>NUCLEOTIDE SEQUENCE [LARGE SCALE GENOMIC DNA]</scope>
    <source>
        <strain evidence="2 3">CECT 8960</strain>
    </source>
</reference>
<evidence type="ECO:0000313" key="2">
    <source>
        <dbReference type="EMBL" id="MBB4904989.1"/>
    </source>
</evidence>
<evidence type="ECO:0000259" key="1">
    <source>
        <dbReference type="Pfam" id="PF14243"/>
    </source>
</evidence>
<comment type="caution">
    <text evidence="2">The sequence shown here is derived from an EMBL/GenBank/DDBJ whole genome shotgun (WGS) entry which is preliminary data.</text>
</comment>
<dbReference type="Proteomes" id="UP000520767">
    <property type="component" value="Unassembled WGS sequence"/>
</dbReference>
<dbReference type="Pfam" id="PF14243">
    <property type="entry name" value="R2K_3"/>
    <property type="match status" value="1"/>
</dbReference>
<name>A0A7W7Q101_9PSEU</name>
<dbReference type="InterPro" id="IPR025643">
    <property type="entry name" value="R2K_3"/>
</dbReference>